<keyword evidence="2" id="KW-0813">Transport</keyword>
<evidence type="ECO:0000256" key="3">
    <source>
        <dbReference type="ARBA" id="ARBA00022449"/>
    </source>
</evidence>
<keyword evidence="8 10" id="KW-0472">Membrane</keyword>
<reference evidence="11" key="1">
    <citation type="submission" date="2023-07" db="EMBL/GenBank/DDBJ databases">
        <title>Genomic Encyclopedia of Type Strains, Phase IV (KMG-IV): sequencing the most valuable type-strain genomes for metagenomic binning, comparative biology and taxonomic classification.</title>
        <authorList>
            <person name="Goeker M."/>
        </authorList>
    </citation>
    <scope>NUCLEOTIDE SEQUENCE</scope>
    <source>
        <strain evidence="11">DSM 24202</strain>
    </source>
</reference>
<keyword evidence="5 10" id="KW-0812">Transmembrane</keyword>
<protein>
    <recommendedName>
        <fullName evidence="9">Multidrug-efflux transporter</fullName>
    </recommendedName>
</protein>
<dbReference type="InterPro" id="IPR002528">
    <property type="entry name" value="MATE_fam"/>
</dbReference>
<dbReference type="GO" id="GO:0015297">
    <property type="term" value="F:antiporter activity"/>
    <property type="evidence" value="ECO:0007669"/>
    <property type="project" value="UniProtKB-KW"/>
</dbReference>
<feature type="transmembrane region" description="Helical" evidence="10">
    <location>
        <begin position="414"/>
        <end position="436"/>
    </location>
</feature>
<dbReference type="GO" id="GO:0005886">
    <property type="term" value="C:plasma membrane"/>
    <property type="evidence" value="ECO:0007669"/>
    <property type="project" value="UniProtKB-SubCell"/>
</dbReference>
<dbReference type="EMBL" id="JAUSVL010000001">
    <property type="protein sequence ID" value="MDQ0291170.1"/>
    <property type="molecule type" value="Genomic_DNA"/>
</dbReference>
<sequence length="452" mass="49667">MSPQEPQRIFSNLDLSRLIIPLIIEQFLSCMVGMIDTMMISSLGEAAVSGVSLVDLFNILIINIFSALSTGGAVVASQFLGAKRVRDAQGSTKQLLLVTLATSLLLLLLAQVFNRQLIRLLFGSIDAEVMSASQTYFRITSLAFPAIALFNACAAIFRAMGNSKVSMFGSLLCNVVNVCGNALLIYVFQMGVAGAAWATALSRVVAMLLLLFLLSNRRHALYLSWRDGFRPHWPTIRKILYIGIPNGIENSFFQLGRILVLSVISLFGTVQIAAVAVAGNLGYMSCITGGGFCLAMITVVGQCVGNGNREQLYFYVRKMMRMAYVVHVLWGLVVLAAVPLVLKLYALSPETMRLALILVLIHNIFSLFMWPASFVFPNALRAANDVTYTMLSSVLSMLILRVGFSYVLGYNLGWGAIGVWIAMILDWVCRISCFYLRYRSGAWLRRANLQAG</sequence>
<dbReference type="Proteomes" id="UP001238163">
    <property type="component" value="Unassembled WGS sequence"/>
</dbReference>
<feature type="transmembrane region" description="Helical" evidence="10">
    <location>
        <begin position="282"/>
        <end position="301"/>
    </location>
</feature>
<evidence type="ECO:0000313" key="12">
    <source>
        <dbReference type="Proteomes" id="UP001238163"/>
    </source>
</evidence>
<feature type="transmembrane region" description="Helical" evidence="10">
    <location>
        <begin position="322"/>
        <end position="342"/>
    </location>
</feature>
<dbReference type="InterPro" id="IPR050222">
    <property type="entry name" value="MATE_MdtK"/>
</dbReference>
<organism evidence="11 12">
    <name type="scientific">Oligosphaera ethanolica</name>
    <dbReference type="NCBI Taxonomy" id="760260"/>
    <lineage>
        <taxon>Bacteria</taxon>
        <taxon>Pseudomonadati</taxon>
        <taxon>Lentisphaerota</taxon>
        <taxon>Oligosphaeria</taxon>
        <taxon>Oligosphaerales</taxon>
        <taxon>Oligosphaeraceae</taxon>
        <taxon>Oligosphaera</taxon>
    </lineage>
</organism>
<evidence type="ECO:0000256" key="5">
    <source>
        <dbReference type="ARBA" id="ARBA00022692"/>
    </source>
</evidence>
<keyword evidence="3" id="KW-0050">Antiport</keyword>
<evidence type="ECO:0000256" key="2">
    <source>
        <dbReference type="ARBA" id="ARBA00022448"/>
    </source>
</evidence>
<feature type="transmembrane region" description="Helical" evidence="10">
    <location>
        <begin position="258"/>
        <end position="276"/>
    </location>
</feature>
<keyword evidence="12" id="KW-1185">Reference proteome</keyword>
<evidence type="ECO:0000256" key="1">
    <source>
        <dbReference type="ARBA" id="ARBA00004651"/>
    </source>
</evidence>
<feature type="transmembrane region" description="Helical" evidence="10">
    <location>
        <begin position="354"/>
        <end position="376"/>
    </location>
</feature>
<comment type="caution">
    <text evidence="11">The sequence shown here is derived from an EMBL/GenBank/DDBJ whole genome shotgun (WGS) entry which is preliminary data.</text>
</comment>
<feature type="transmembrane region" description="Helical" evidence="10">
    <location>
        <begin position="169"/>
        <end position="188"/>
    </location>
</feature>
<evidence type="ECO:0000256" key="4">
    <source>
        <dbReference type="ARBA" id="ARBA00022475"/>
    </source>
</evidence>
<evidence type="ECO:0000256" key="7">
    <source>
        <dbReference type="ARBA" id="ARBA00023065"/>
    </source>
</evidence>
<proteinExistence type="predicted"/>
<dbReference type="PANTHER" id="PTHR43298:SF2">
    <property type="entry name" value="FMN_FAD EXPORTER YEEO-RELATED"/>
    <property type="match status" value="1"/>
</dbReference>
<evidence type="ECO:0000256" key="6">
    <source>
        <dbReference type="ARBA" id="ARBA00022989"/>
    </source>
</evidence>
<keyword evidence="7" id="KW-0406">Ion transport</keyword>
<evidence type="ECO:0000313" key="11">
    <source>
        <dbReference type="EMBL" id="MDQ0291170.1"/>
    </source>
</evidence>
<dbReference type="InterPro" id="IPR048279">
    <property type="entry name" value="MdtK-like"/>
</dbReference>
<dbReference type="RefSeq" id="WP_307263569.1">
    <property type="nucleotide sequence ID" value="NZ_JAUSVL010000001.1"/>
</dbReference>
<name>A0AAE3VIR9_9BACT</name>
<dbReference type="GO" id="GO:0006811">
    <property type="term" value="P:monoatomic ion transport"/>
    <property type="evidence" value="ECO:0007669"/>
    <property type="project" value="UniProtKB-KW"/>
</dbReference>
<evidence type="ECO:0000256" key="10">
    <source>
        <dbReference type="SAM" id="Phobius"/>
    </source>
</evidence>
<feature type="transmembrane region" description="Helical" evidence="10">
    <location>
        <begin position="60"/>
        <end position="82"/>
    </location>
</feature>
<feature type="transmembrane region" description="Helical" evidence="10">
    <location>
        <begin position="136"/>
        <end position="157"/>
    </location>
</feature>
<evidence type="ECO:0000256" key="8">
    <source>
        <dbReference type="ARBA" id="ARBA00023136"/>
    </source>
</evidence>
<dbReference type="PIRSF" id="PIRSF006603">
    <property type="entry name" value="DinF"/>
    <property type="match status" value="1"/>
</dbReference>
<keyword evidence="6 10" id="KW-1133">Transmembrane helix</keyword>
<keyword evidence="4" id="KW-1003">Cell membrane</keyword>
<accession>A0AAE3VIR9</accession>
<feature type="transmembrane region" description="Helical" evidence="10">
    <location>
        <begin position="18"/>
        <end position="40"/>
    </location>
</feature>
<feature type="transmembrane region" description="Helical" evidence="10">
    <location>
        <begin position="388"/>
        <end position="408"/>
    </location>
</feature>
<dbReference type="Pfam" id="PF01554">
    <property type="entry name" value="MatE"/>
    <property type="match status" value="2"/>
</dbReference>
<dbReference type="GO" id="GO:0042910">
    <property type="term" value="F:xenobiotic transmembrane transporter activity"/>
    <property type="evidence" value="ECO:0007669"/>
    <property type="project" value="InterPro"/>
</dbReference>
<dbReference type="NCBIfam" id="TIGR00797">
    <property type="entry name" value="matE"/>
    <property type="match status" value="1"/>
</dbReference>
<dbReference type="CDD" id="cd13137">
    <property type="entry name" value="MATE_NorM_like"/>
    <property type="match status" value="1"/>
</dbReference>
<comment type="subcellular location">
    <subcellularLocation>
        <location evidence="1">Cell membrane</location>
        <topology evidence="1">Multi-pass membrane protein</topology>
    </subcellularLocation>
</comment>
<evidence type="ECO:0000256" key="9">
    <source>
        <dbReference type="ARBA" id="ARBA00031636"/>
    </source>
</evidence>
<dbReference type="AlphaFoldDB" id="A0AAE3VIR9"/>
<feature type="transmembrane region" description="Helical" evidence="10">
    <location>
        <begin position="94"/>
        <end position="113"/>
    </location>
</feature>
<feature type="transmembrane region" description="Helical" evidence="10">
    <location>
        <begin position="194"/>
        <end position="214"/>
    </location>
</feature>
<gene>
    <name evidence="11" type="ORF">J3R75_003277</name>
</gene>
<dbReference type="PANTHER" id="PTHR43298">
    <property type="entry name" value="MULTIDRUG RESISTANCE PROTEIN NORM-RELATED"/>
    <property type="match status" value="1"/>
</dbReference>